<feature type="compositionally biased region" description="Low complexity" evidence="1">
    <location>
        <begin position="607"/>
        <end position="618"/>
    </location>
</feature>
<dbReference type="SMART" id="SM00239">
    <property type="entry name" value="C2"/>
    <property type="match status" value="1"/>
</dbReference>
<protein>
    <recommendedName>
        <fullName evidence="6">WW domain-containing protein</fullName>
    </recommendedName>
</protein>
<feature type="compositionally biased region" description="Polar residues" evidence="1">
    <location>
        <begin position="633"/>
        <end position="645"/>
    </location>
</feature>
<gene>
    <name evidence="4" type="ORF">EI555_003644</name>
</gene>
<feature type="region of interest" description="Disordered" evidence="1">
    <location>
        <begin position="479"/>
        <end position="510"/>
    </location>
</feature>
<evidence type="ECO:0008006" key="6">
    <source>
        <dbReference type="Google" id="ProtNLM"/>
    </source>
</evidence>
<dbReference type="CDD" id="cd00201">
    <property type="entry name" value="WW"/>
    <property type="match status" value="1"/>
</dbReference>
<feature type="region of interest" description="Disordered" evidence="1">
    <location>
        <begin position="560"/>
        <end position="653"/>
    </location>
</feature>
<proteinExistence type="predicted"/>
<dbReference type="EMBL" id="RWIC01000215">
    <property type="protein sequence ID" value="TKC47374.1"/>
    <property type="molecule type" value="Genomic_DNA"/>
</dbReference>
<dbReference type="InterPro" id="IPR035892">
    <property type="entry name" value="C2_domain_sf"/>
</dbReference>
<dbReference type="InterPro" id="IPR001202">
    <property type="entry name" value="WW_dom"/>
</dbReference>
<dbReference type="InterPro" id="IPR037795">
    <property type="entry name" value="C2_HECW"/>
</dbReference>
<dbReference type="CDD" id="cd08691">
    <property type="entry name" value="C2_NEDL1-like"/>
    <property type="match status" value="1"/>
</dbReference>
<dbReference type="FunFam" id="2.60.40.2840:FF:000001">
    <property type="entry name" value="E3 ubiquitin-protein ligase HECW2 isoform X1"/>
    <property type="match status" value="1"/>
</dbReference>
<dbReference type="Gene3D" id="2.60.40.2840">
    <property type="match status" value="1"/>
</dbReference>
<feature type="domain" description="C2" evidence="2">
    <location>
        <begin position="178"/>
        <end position="314"/>
    </location>
</feature>
<dbReference type="AlphaFoldDB" id="A0A4U1FCW6"/>
<dbReference type="FunFam" id="2.60.40.150:FF:000035">
    <property type="entry name" value="LOW QUALITY PROTEIN: E3 ubiquitin-protein ligase HECW2"/>
    <property type="match status" value="1"/>
</dbReference>
<feature type="compositionally biased region" description="Basic and acidic residues" evidence="1">
    <location>
        <begin position="576"/>
        <end position="587"/>
    </location>
</feature>
<evidence type="ECO:0000259" key="3">
    <source>
        <dbReference type="PROSITE" id="PS50020"/>
    </source>
</evidence>
<dbReference type="InterPro" id="IPR032348">
    <property type="entry name" value="HECW_N"/>
</dbReference>
<comment type="caution">
    <text evidence="4">The sequence shown here is derived from an EMBL/GenBank/DDBJ whole genome shotgun (WGS) entry which is preliminary data.</text>
</comment>
<evidence type="ECO:0000259" key="2">
    <source>
        <dbReference type="PROSITE" id="PS50004"/>
    </source>
</evidence>
<feature type="region of interest" description="Disordered" evidence="1">
    <location>
        <begin position="709"/>
        <end position="782"/>
    </location>
</feature>
<dbReference type="PROSITE" id="PS50004">
    <property type="entry name" value="C2"/>
    <property type="match status" value="1"/>
</dbReference>
<feature type="domain" description="WW" evidence="3">
    <location>
        <begin position="777"/>
        <end position="810"/>
    </location>
</feature>
<dbReference type="SUPFAM" id="SSF49562">
    <property type="entry name" value="C2 domain (Calcium/lipid-binding domain, CaLB)"/>
    <property type="match status" value="1"/>
</dbReference>
<evidence type="ECO:0000256" key="1">
    <source>
        <dbReference type="SAM" id="MobiDB-lite"/>
    </source>
</evidence>
<feature type="region of interest" description="Disordered" evidence="1">
    <location>
        <begin position="354"/>
        <end position="414"/>
    </location>
</feature>
<dbReference type="InterPro" id="IPR036020">
    <property type="entry name" value="WW_dom_sf"/>
</dbReference>
<dbReference type="PROSITE" id="PS01159">
    <property type="entry name" value="WW_DOMAIN_1"/>
    <property type="match status" value="1"/>
</dbReference>
<dbReference type="SUPFAM" id="SSF51045">
    <property type="entry name" value="WW domain"/>
    <property type="match status" value="1"/>
</dbReference>
<reference evidence="5" key="1">
    <citation type="journal article" date="2019" name="IScience">
        <title>Narwhal Genome Reveals Long-Term Low Genetic Diversity despite Current Large Abundance Size.</title>
        <authorList>
            <person name="Westbury M.V."/>
            <person name="Petersen B."/>
            <person name="Garde E."/>
            <person name="Heide-Jorgensen M.P."/>
            <person name="Lorenzen E.D."/>
        </authorList>
    </citation>
    <scope>NUCLEOTIDE SEQUENCE [LARGE SCALE GENOMIC DNA]</scope>
</reference>
<accession>A0A4U1FCW6</accession>
<feature type="compositionally biased region" description="Acidic residues" evidence="1">
    <location>
        <begin position="718"/>
        <end position="727"/>
    </location>
</feature>
<dbReference type="Pfam" id="PF00397">
    <property type="entry name" value="WW"/>
    <property type="match status" value="1"/>
</dbReference>
<dbReference type="Pfam" id="PF16562">
    <property type="entry name" value="HECW_N"/>
    <property type="match status" value="1"/>
</dbReference>
<feature type="region of interest" description="Disordered" evidence="1">
    <location>
        <begin position="1"/>
        <end position="50"/>
    </location>
</feature>
<dbReference type="Gene3D" id="2.60.40.150">
    <property type="entry name" value="C2 domain"/>
    <property type="match status" value="1"/>
</dbReference>
<feature type="compositionally biased region" description="Polar residues" evidence="1">
    <location>
        <begin position="394"/>
        <end position="406"/>
    </location>
</feature>
<evidence type="ECO:0000313" key="5">
    <source>
        <dbReference type="Proteomes" id="UP000308365"/>
    </source>
</evidence>
<organism evidence="4 5">
    <name type="scientific">Monodon monoceros</name>
    <name type="common">Narwhal</name>
    <name type="synonym">Ceratodon monodon</name>
    <dbReference type="NCBI Taxonomy" id="40151"/>
    <lineage>
        <taxon>Eukaryota</taxon>
        <taxon>Metazoa</taxon>
        <taxon>Chordata</taxon>
        <taxon>Craniata</taxon>
        <taxon>Vertebrata</taxon>
        <taxon>Euteleostomi</taxon>
        <taxon>Mammalia</taxon>
        <taxon>Eutheria</taxon>
        <taxon>Laurasiatheria</taxon>
        <taxon>Artiodactyla</taxon>
        <taxon>Whippomorpha</taxon>
        <taxon>Cetacea</taxon>
        <taxon>Odontoceti</taxon>
        <taxon>Monodontidae</taxon>
        <taxon>Monodon</taxon>
    </lineage>
</organism>
<dbReference type="Proteomes" id="UP000308365">
    <property type="component" value="Unassembled WGS sequence"/>
</dbReference>
<sequence>MASPSRNSQNRRRCKEPLRHSYNPGQFHSMAIRTGPHGTVTIPRSTSDTDLVTSDSRSTLMVSSSYYDIGHSQDLVIHWDIKEEVDAGDWIGMYLIDEVLSENFLDYKNRGVTGSHRGQIIWKIDASSYFVEPETKICFKYYHGVSGALRATTPSVTVKNSAAPIIRSYPFQPPELGPGFKIFKSIGSDETVQGQGSRRLISFSLSDFQAMGLKKGMFFNPDPYLKISIQPGKHSIFPALPHHGQERRSKIIGNTVNPIWQAEQFSFVSLPTDVLEIEVKDKFAKSRPIIKRFLGKLSMPVQRLLERHAIGLRTTGYLCKDRVVSYTLGRRLPTDHVSGQLQFRFEITSSIHPDDEEISLSTEPESAEIQDSPMNSLVASSRGEPPCTNAPEPSGTSGPEQLSQGSAVGPAGNESLELANPVEAAAGTTEAGDDGTVCVRPEAAGELLAPWPEDTEPALSAEELAERLDLGEEAALPGLLEDGRAPGSPGEPVAQEAATESRAGGQEEDWLQLRASVKRKSRPCSLPVSELETVIASACGEPETPRTHYIRLHTLLHSLPSAQGGSADDDGAEEEATLKDASEKEALSEVDMVAAEPPPPEEDGEAPEGATPGTAPPGHSGLANGSVPGGDTLPSTGSESDSSPRQGGDHSCEGCDASCCSPSCYSTSCYSSSCYSSSCYSASCYSPSCYNGSRFASHTRFSSVDSAKISESTVFSSQDDDEEEENSAFESVPDSVQSPELEPESAKGAGWQDESAAATGSVARTVEGLESPVAGPSSRREDWEARIDSHGRVFYVDHVNRTTTWQRPTSAATPDGMRRSGSIQQMEQLNRRWVISMR</sequence>
<dbReference type="SMART" id="SM00456">
    <property type="entry name" value="WW"/>
    <property type="match status" value="1"/>
</dbReference>
<dbReference type="Gene3D" id="2.20.70.10">
    <property type="match status" value="1"/>
</dbReference>
<dbReference type="Pfam" id="PF00168">
    <property type="entry name" value="C2"/>
    <property type="match status" value="1"/>
</dbReference>
<dbReference type="InterPro" id="IPR000008">
    <property type="entry name" value="C2_dom"/>
</dbReference>
<name>A0A4U1FCW6_MONMO</name>
<dbReference type="PROSITE" id="PS50020">
    <property type="entry name" value="WW_DOMAIN_2"/>
    <property type="match status" value="1"/>
</dbReference>
<evidence type="ECO:0000313" key="4">
    <source>
        <dbReference type="EMBL" id="TKC47374.1"/>
    </source>
</evidence>